<dbReference type="GO" id="GO:0070573">
    <property type="term" value="F:metallodipeptidase activity"/>
    <property type="evidence" value="ECO:0007669"/>
    <property type="project" value="InterPro"/>
</dbReference>
<dbReference type="OrthoDB" id="445695at2759"/>
<feature type="compositionally biased region" description="Low complexity" evidence="2">
    <location>
        <begin position="107"/>
        <end position="132"/>
    </location>
</feature>
<reference evidence="3" key="1">
    <citation type="submission" date="2020-05" db="UniProtKB">
        <authorList>
            <consortium name="EnsemblMetazoa"/>
        </authorList>
    </citation>
    <scope>IDENTIFICATION</scope>
    <source>
        <strain evidence="3">USDA</strain>
    </source>
</reference>
<keyword evidence="1" id="KW-0378">Hydrolase</keyword>
<protein>
    <recommendedName>
        <fullName evidence="1">Dipeptidase</fullName>
        <ecNumber evidence="1">3.4.13.19</ecNumber>
    </recommendedName>
</protein>
<keyword evidence="4" id="KW-1185">Reference proteome</keyword>
<dbReference type="Pfam" id="PF01244">
    <property type="entry name" value="Peptidase_M19"/>
    <property type="match status" value="1"/>
</dbReference>
<dbReference type="Gene3D" id="3.20.20.140">
    <property type="entry name" value="Metal-dependent hydrolases"/>
    <property type="match status" value="1"/>
</dbReference>
<evidence type="ECO:0000256" key="1">
    <source>
        <dbReference type="RuleBase" id="RU341113"/>
    </source>
</evidence>
<dbReference type="AlphaFoldDB" id="A0A1I8Q763"/>
<feature type="compositionally biased region" description="Polar residues" evidence="2">
    <location>
        <begin position="88"/>
        <end position="106"/>
    </location>
</feature>
<evidence type="ECO:0000256" key="2">
    <source>
        <dbReference type="SAM" id="MobiDB-lite"/>
    </source>
</evidence>
<dbReference type="InterPro" id="IPR000180">
    <property type="entry name" value="Dipep_AS"/>
</dbReference>
<keyword evidence="1" id="KW-0472">Membrane</keyword>
<feature type="region of interest" description="Disordered" evidence="2">
    <location>
        <begin position="510"/>
        <end position="570"/>
    </location>
</feature>
<gene>
    <name evidence="3" type="primary">106090476</name>
</gene>
<dbReference type="InterPro" id="IPR032466">
    <property type="entry name" value="Metal_Hydrolase"/>
</dbReference>
<dbReference type="EnsemblMetazoa" id="SCAU014526-RA">
    <property type="protein sequence ID" value="SCAU014526-PA"/>
    <property type="gene ID" value="SCAU014526"/>
</dbReference>
<evidence type="ECO:0000313" key="4">
    <source>
        <dbReference type="Proteomes" id="UP000095300"/>
    </source>
</evidence>
<dbReference type="PROSITE" id="PS00869">
    <property type="entry name" value="RENAL_DIPEPTIDASE_1"/>
    <property type="match status" value="1"/>
</dbReference>
<keyword evidence="1" id="KW-0482">Metalloprotease</keyword>
<dbReference type="SUPFAM" id="SSF51556">
    <property type="entry name" value="Metallo-dependent hydrolases"/>
    <property type="match status" value="1"/>
</dbReference>
<dbReference type="InterPro" id="IPR008257">
    <property type="entry name" value="Pept_M19"/>
</dbReference>
<comment type="catalytic activity">
    <reaction evidence="1">
        <text>an L-aminoacyl-L-amino acid + H2O = 2 an L-alpha-amino acid</text>
        <dbReference type="Rhea" id="RHEA:48940"/>
        <dbReference type="ChEBI" id="CHEBI:15377"/>
        <dbReference type="ChEBI" id="CHEBI:59869"/>
        <dbReference type="ChEBI" id="CHEBI:77460"/>
        <dbReference type="EC" id="3.4.13.19"/>
    </reaction>
</comment>
<dbReference type="VEuPathDB" id="VectorBase:SCAU014526"/>
<feature type="compositionally biased region" description="Low complexity" evidence="2">
    <location>
        <begin position="561"/>
        <end position="570"/>
    </location>
</feature>
<feature type="region of interest" description="Disordered" evidence="2">
    <location>
        <begin position="77"/>
        <end position="132"/>
    </location>
</feature>
<keyword evidence="1" id="KW-0645">Protease</keyword>
<comment type="subunit">
    <text evidence="1">Homodimer; disulfide-linked.</text>
</comment>
<dbReference type="GO" id="GO:0046872">
    <property type="term" value="F:metal ion binding"/>
    <property type="evidence" value="ECO:0007669"/>
    <property type="project" value="UniProtKB-UniRule"/>
</dbReference>
<keyword evidence="1" id="KW-0224">Dipeptidase</keyword>
<name>A0A1I8Q763_STOCA</name>
<keyword evidence="1" id="KW-0336">GPI-anchor</keyword>
<accession>A0A1I8Q763</accession>
<feature type="compositionally biased region" description="Polar residues" evidence="2">
    <location>
        <begin position="406"/>
        <end position="419"/>
    </location>
</feature>
<dbReference type="PANTHER" id="PTHR10443">
    <property type="entry name" value="MICROSOMAL DIPEPTIDASE"/>
    <property type="match status" value="1"/>
</dbReference>
<feature type="region of interest" description="Disordered" evidence="2">
    <location>
        <begin position="395"/>
        <end position="419"/>
    </location>
</feature>
<keyword evidence="1" id="KW-0449">Lipoprotein</keyword>
<dbReference type="PANTHER" id="PTHR10443:SF47">
    <property type="entry name" value="DIPEPTIDASE"/>
    <property type="match status" value="1"/>
</dbReference>
<keyword evidence="1" id="KW-1015">Disulfide bond</keyword>
<feature type="region of interest" description="Disordered" evidence="2">
    <location>
        <begin position="43"/>
        <end position="65"/>
    </location>
</feature>
<proteinExistence type="inferred from homology"/>
<comment type="similarity">
    <text evidence="1">Belongs to the metallo-dependent hydrolases superfamily. Peptidase M19 family.</text>
</comment>
<evidence type="ECO:0000313" key="3">
    <source>
        <dbReference type="EnsemblMetazoa" id="SCAU014526-PA"/>
    </source>
</evidence>
<feature type="compositionally biased region" description="Low complexity" evidence="2">
    <location>
        <begin position="77"/>
        <end position="87"/>
    </location>
</feature>
<comment type="subcellular location">
    <subcellularLocation>
        <location evidence="1">Membrane</location>
        <topology evidence="1">Lipid-anchor</topology>
        <topology evidence="1">GPI-anchor</topology>
    </subcellularLocation>
</comment>
<dbReference type="GO" id="GO:0006508">
    <property type="term" value="P:proteolysis"/>
    <property type="evidence" value="ECO:0007669"/>
    <property type="project" value="UniProtKB-KW"/>
</dbReference>
<keyword evidence="1" id="KW-0325">Glycoprotein</keyword>
<sequence length="834" mass="91701">MSFPTHPEAGKKAVKPLFLRTLDTWGVGDFSLDASLTAVVESDVFSSSDTETIPPVPPPPAMKRNGSIRSLRLLQHLQQQQQQNQHQTPNPRSTIHCNGKPQTMVQGNGIHHNNNTANGGNNHNNNNNAGGSHSNASIATLCSGDLLNDCAKSVHDVRTVIDDCTTSILKCANAVSSDIMSTTSTTTNGSYKPQLATLTTAHGKPDVCHVTKTSTSASAAAAAVNSSLYGKYPPPYAVHDDITVPRSQKSDPSLCFLHKGSSGAINVGPPPAMAGYNGTDLHLSQRDLQQKLQQYKNSSRLSLSKYNTIGPSSDYARQLAMYSSQQQPYNYHHQQQQQQQQTHFSTMRPLGAGERCRCFSKSWSNFSSDFLQSSLCANHDNHTMPHQLQQIFHNAKAPASAKGRNEVTQQPSLLRSNPSYTSRSFNNLIDIVDNYNYDPMGMTTKSSSLHHHQLHATNSQVCNGNATLISNSSGLKDNKLLHGHQHLHQHYPTTNQHKDFHCDDHHVVADGHQHHHHHTLVGSGSGHQLKSSSEKFNSSNHHPPHHSSLTSIMPWKHRQSPSRGSSSSGTNSFRFDAAKHWLAVSSILLIIGAASVAVPLALRVAASAPFEERLRVALQLLDQVPLIDGHNDLPWNIRKFLHNKLNDFNFNEDLREVDPWKRSNWSHTDLTRLKKGKISAQFWAAYVPCEAQHRDAVQLTLEQIDVIKRLTDRYSPQLTTCTSAQDIIEAHKNHQLCSLTGVEGGHSLGGSLAVLRTLYAMGVRYMTLTSTCHTPWADSSNADAPTFNVKHGGLTIFGKYGSIAFVALDIDKGIETVLTTAHPLKYQQNIANID</sequence>
<keyword evidence="1" id="KW-0479">Metal-binding</keyword>
<keyword evidence="1" id="KW-0862">Zinc</keyword>
<dbReference type="EC" id="3.4.13.19" evidence="1"/>
<comment type="cofactor">
    <cofactor evidence="1">
        <name>Zn(2+)</name>
        <dbReference type="ChEBI" id="CHEBI:29105"/>
    </cofactor>
</comment>
<dbReference type="GO" id="GO:0098552">
    <property type="term" value="C:side of membrane"/>
    <property type="evidence" value="ECO:0007669"/>
    <property type="project" value="UniProtKB-KW"/>
</dbReference>
<dbReference type="Proteomes" id="UP000095300">
    <property type="component" value="Unassembled WGS sequence"/>
</dbReference>
<organism evidence="3 4">
    <name type="scientific">Stomoxys calcitrans</name>
    <name type="common">Stable fly</name>
    <name type="synonym">Conops calcitrans</name>
    <dbReference type="NCBI Taxonomy" id="35570"/>
    <lineage>
        <taxon>Eukaryota</taxon>
        <taxon>Metazoa</taxon>
        <taxon>Ecdysozoa</taxon>
        <taxon>Arthropoda</taxon>
        <taxon>Hexapoda</taxon>
        <taxon>Insecta</taxon>
        <taxon>Pterygota</taxon>
        <taxon>Neoptera</taxon>
        <taxon>Endopterygota</taxon>
        <taxon>Diptera</taxon>
        <taxon>Brachycera</taxon>
        <taxon>Muscomorpha</taxon>
        <taxon>Muscoidea</taxon>
        <taxon>Muscidae</taxon>
        <taxon>Stomoxys</taxon>
    </lineage>
</organism>
<dbReference type="PROSITE" id="PS51365">
    <property type="entry name" value="RENAL_DIPEPTIDASE_2"/>
    <property type="match status" value="1"/>
</dbReference>
<dbReference type="STRING" id="35570.A0A1I8Q763"/>